<feature type="domain" description="Minor tail protein gp31 C-terminal" evidence="1">
    <location>
        <begin position="312"/>
        <end position="337"/>
    </location>
</feature>
<gene>
    <name evidence="2" type="ORF">RHRU231_450243</name>
</gene>
<dbReference type="InterPro" id="IPR056923">
    <property type="entry name" value="Minor_tail_gp31_C"/>
</dbReference>
<dbReference type="Pfam" id="PF19264">
    <property type="entry name" value="DUF5907"/>
    <property type="match status" value="1"/>
</dbReference>
<accession>A0A098BMY2</accession>
<name>A0A098BMY2_9NOCA</name>
<dbReference type="Proteomes" id="UP000042997">
    <property type="component" value="Unassembled WGS sequence"/>
</dbReference>
<dbReference type="AlphaFoldDB" id="A0A098BMY2"/>
<organism evidence="2 3">
    <name type="scientific">Rhodococcus ruber</name>
    <dbReference type="NCBI Taxonomy" id="1830"/>
    <lineage>
        <taxon>Bacteria</taxon>
        <taxon>Bacillati</taxon>
        <taxon>Actinomycetota</taxon>
        <taxon>Actinomycetes</taxon>
        <taxon>Mycobacteriales</taxon>
        <taxon>Nocardiaceae</taxon>
        <taxon>Rhodococcus</taxon>
    </lineage>
</organism>
<dbReference type="EMBL" id="CCSD01000056">
    <property type="protein sequence ID" value="CDZ89076.1"/>
    <property type="molecule type" value="Genomic_DNA"/>
</dbReference>
<reference evidence="2 3" key="1">
    <citation type="journal article" date="2014" name="Genome Announc.">
        <title>Draft Genome Sequence of Propane- and Butane-Oxidizing Actinobacterium Rhodococcus ruber IEGM 231.</title>
        <authorList>
            <person name="Ivshina I.B."/>
            <person name="Kuyukina M.S."/>
            <person name="Krivoruchko A.V."/>
            <person name="Barbe V."/>
            <person name="Fischer C."/>
        </authorList>
    </citation>
    <scope>NUCLEOTIDE SEQUENCE [LARGE SCALE GENOMIC DNA]</scope>
</reference>
<evidence type="ECO:0000313" key="3">
    <source>
        <dbReference type="Proteomes" id="UP000042997"/>
    </source>
</evidence>
<sequence length="338" mass="34231">MAYTRFYSLWKNDPDVSTPISAESLNHIEEGLESAHNTLEGRLSDAALNGTYVRTVNDIAPDSDGNVTVTGSGSGTVSDATTSTKGVVQLAGDLAGTASAPTVPGLAGKANASHTHAQSDVTGLSTTLAGKADLVGGTIPQAQIPAVAVTEFLGAVASQVEMLALSGQRGDWCTRTDLGTDWQLIAEPSSTFANWRERTYPASPVSSVAGRTGAVTLSTADITDMTTVGSNVAKATDAAAARAAIGAGTSNLAIGTTGTTAAAGNDSRLSDQRTPTDLSVTNAKVASNAAIALSKLATGYVQGSSNGTPTTLTVWVGTEAQYTAIGTKDPATIYFRTA</sequence>
<evidence type="ECO:0000259" key="1">
    <source>
        <dbReference type="Pfam" id="PF24243"/>
    </source>
</evidence>
<dbReference type="InterPro" id="IPR045571">
    <property type="entry name" value="DUF5907"/>
</dbReference>
<evidence type="ECO:0000313" key="2">
    <source>
        <dbReference type="EMBL" id="CDZ89076.1"/>
    </source>
</evidence>
<dbReference type="Pfam" id="PF24243">
    <property type="entry name" value="Phage_tail_C"/>
    <property type="match status" value="1"/>
</dbReference>
<protein>
    <recommendedName>
        <fullName evidence="1">Minor tail protein gp31 C-terminal domain-containing protein</fullName>
    </recommendedName>
</protein>
<proteinExistence type="predicted"/>